<proteinExistence type="predicted"/>
<feature type="domain" description="Major facilitator superfamily (MFS) profile" evidence="8">
    <location>
        <begin position="30"/>
        <end position="515"/>
    </location>
</feature>
<evidence type="ECO:0000256" key="5">
    <source>
        <dbReference type="ARBA" id="ARBA00023251"/>
    </source>
</evidence>
<feature type="transmembrane region" description="Helical" evidence="7">
    <location>
        <begin position="186"/>
        <end position="205"/>
    </location>
</feature>
<dbReference type="RefSeq" id="WP_168538938.1">
    <property type="nucleotide sequence ID" value="NZ_JAAWWP010000006.1"/>
</dbReference>
<dbReference type="InterPro" id="IPR011701">
    <property type="entry name" value="MFS"/>
</dbReference>
<feature type="transmembrane region" description="Helical" evidence="7">
    <location>
        <begin position="285"/>
        <end position="305"/>
    </location>
</feature>
<evidence type="ECO:0000256" key="6">
    <source>
        <dbReference type="SAM" id="MobiDB-lite"/>
    </source>
</evidence>
<reference evidence="9 10" key="1">
    <citation type="submission" date="2020-04" db="EMBL/GenBank/DDBJ databases">
        <title>Phylogenetic Diversity and Antibacterial Activity against Ralstonia solanacearum of Endophytic Actinomycete Isolated from Moss.</title>
        <authorList>
            <person name="Zhuang X."/>
        </authorList>
    </citation>
    <scope>NUCLEOTIDE SEQUENCE [LARGE SCALE GENOMIC DNA]</scope>
    <source>
        <strain evidence="9 10">LD120</strain>
    </source>
</reference>
<feature type="transmembrane region" description="Helical" evidence="7">
    <location>
        <begin position="420"/>
        <end position="437"/>
    </location>
</feature>
<feature type="transmembrane region" description="Helical" evidence="7">
    <location>
        <begin position="30"/>
        <end position="52"/>
    </location>
</feature>
<feature type="transmembrane region" description="Helical" evidence="7">
    <location>
        <begin position="64"/>
        <end position="84"/>
    </location>
</feature>
<keyword evidence="10" id="KW-1185">Reference proteome</keyword>
<feature type="transmembrane region" description="Helical" evidence="7">
    <location>
        <begin position="217"/>
        <end position="235"/>
    </location>
</feature>
<dbReference type="PANTHER" id="PTHR42718:SF42">
    <property type="entry name" value="EXPORT PROTEIN"/>
    <property type="match status" value="1"/>
</dbReference>
<dbReference type="Proteomes" id="UP000772196">
    <property type="component" value="Unassembled WGS sequence"/>
</dbReference>
<feature type="transmembrane region" description="Helical" evidence="7">
    <location>
        <begin position="311"/>
        <end position="332"/>
    </location>
</feature>
<protein>
    <submittedName>
        <fullName evidence="9">MFS transporter</fullName>
    </submittedName>
</protein>
<comment type="caution">
    <text evidence="9">The sequence shown here is derived from an EMBL/GenBank/DDBJ whole genome shotgun (WGS) entry which is preliminary data.</text>
</comment>
<feature type="transmembrane region" description="Helical" evidence="7">
    <location>
        <begin position="158"/>
        <end position="180"/>
    </location>
</feature>
<dbReference type="Gene3D" id="1.20.1250.20">
    <property type="entry name" value="MFS general substrate transporter like domains"/>
    <property type="match status" value="1"/>
</dbReference>
<evidence type="ECO:0000259" key="8">
    <source>
        <dbReference type="PROSITE" id="PS50850"/>
    </source>
</evidence>
<dbReference type="InterPro" id="IPR020846">
    <property type="entry name" value="MFS_dom"/>
</dbReference>
<feature type="transmembrane region" description="Helical" evidence="7">
    <location>
        <begin position="489"/>
        <end position="509"/>
    </location>
</feature>
<accession>A0ABX1H466</accession>
<evidence type="ECO:0000256" key="1">
    <source>
        <dbReference type="ARBA" id="ARBA00004651"/>
    </source>
</evidence>
<dbReference type="PANTHER" id="PTHR42718">
    <property type="entry name" value="MAJOR FACILITATOR SUPERFAMILY MULTIDRUG TRANSPORTER MFSC"/>
    <property type="match status" value="1"/>
</dbReference>
<feature type="transmembrane region" description="Helical" evidence="7">
    <location>
        <begin position="344"/>
        <end position="364"/>
    </location>
</feature>
<evidence type="ECO:0000313" key="10">
    <source>
        <dbReference type="Proteomes" id="UP000772196"/>
    </source>
</evidence>
<dbReference type="PROSITE" id="PS50850">
    <property type="entry name" value="MFS"/>
    <property type="match status" value="1"/>
</dbReference>
<organism evidence="9 10">
    <name type="scientific">Streptomyces physcomitrii</name>
    <dbReference type="NCBI Taxonomy" id="2724184"/>
    <lineage>
        <taxon>Bacteria</taxon>
        <taxon>Bacillati</taxon>
        <taxon>Actinomycetota</taxon>
        <taxon>Actinomycetes</taxon>
        <taxon>Kitasatosporales</taxon>
        <taxon>Streptomycetaceae</taxon>
        <taxon>Streptomyces</taxon>
    </lineage>
</organism>
<feature type="transmembrane region" description="Helical" evidence="7">
    <location>
        <begin position="96"/>
        <end position="114"/>
    </location>
</feature>
<dbReference type="CDD" id="cd17321">
    <property type="entry name" value="MFS_MMR_MDR_like"/>
    <property type="match status" value="1"/>
</dbReference>
<evidence type="ECO:0000256" key="2">
    <source>
        <dbReference type="ARBA" id="ARBA00022692"/>
    </source>
</evidence>
<dbReference type="SUPFAM" id="SSF103473">
    <property type="entry name" value="MFS general substrate transporter"/>
    <property type="match status" value="1"/>
</dbReference>
<feature type="transmembrane region" description="Helical" evidence="7">
    <location>
        <begin position="120"/>
        <end position="146"/>
    </location>
</feature>
<comment type="subcellular location">
    <subcellularLocation>
        <location evidence="1">Cell membrane</location>
        <topology evidence="1">Multi-pass membrane protein</topology>
    </subcellularLocation>
</comment>
<dbReference type="EMBL" id="JAAWWP010000006">
    <property type="protein sequence ID" value="NKI42100.1"/>
    <property type="molecule type" value="Genomic_DNA"/>
</dbReference>
<dbReference type="Pfam" id="PF07690">
    <property type="entry name" value="MFS_1"/>
    <property type="match status" value="1"/>
</dbReference>
<evidence type="ECO:0000256" key="7">
    <source>
        <dbReference type="SAM" id="Phobius"/>
    </source>
</evidence>
<evidence type="ECO:0000313" key="9">
    <source>
        <dbReference type="EMBL" id="NKI42100.1"/>
    </source>
</evidence>
<feature type="transmembrane region" description="Helical" evidence="7">
    <location>
        <begin position="376"/>
        <end position="399"/>
    </location>
</feature>
<feature type="region of interest" description="Disordered" evidence="6">
    <location>
        <begin position="1"/>
        <end position="20"/>
    </location>
</feature>
<feature type="transmembrane region" description="Helical" evidence="7">
    <location>
        <begin position="247"/>
        <end position="264"/>
    </location>
</feature>
<evidence type="ECO:0000256" key="3">
    <source>
        <dbReference type="ARBA" id="ARBA00022989"/>
    </source>
</evidence>
<sequence length="528" mass="53808">MPANAHRPFGDQPEDRQDTVATGRAGHRGVLFAMCLSLVLVVASVSALNLALPDLAIDLSATNGSLTWIADGYTVALAALVLPLGAIGDRIGRRKVLVAGTVVFGLASLAASFADSTTTLVVWRVVMGLGAAMIMPGTLSTITAAFPPEQRGKGVATWSGFAAAGAILGMLAAGTLLEWFSWRSLFVTSAAVALVAAVAALLLSPDTRDEHPAPPDVSGAVCTAAGIGTLVFAIIEGNEQGWTEPAVIAALVVTVLAFTAYAWLGLRREHPLLDPALFGIRGFRAGAITVLVQFMAVFGFFFVGLQYLQLILGYSPLRAAAALVPVAVVVLPTSQATPHLVRRAGMKATMTVGLLLLSAGLFVISRLDVGSGYPPFLGGLVLAGFGIGLSGAVGTSAITGSLGRGQQGVASAMNDTTREVGSAVGIALMGSIYGSHYRSHLPDSLDRLPAATAEAARDSAAAGLHVADRLGARGTALADGVKSAFMDGLSASLTAVSVIVLAAAIGCLFRAPRTPPASDDGPRPPETG</sequence>
<keyword evidence="5" id="KW-0046">Antibiotic resistance</keyword>
<keyword evidence="4 7" id="KW-0472">Membrane</keyword>
<name>A0ABX1H466_9ACTN</name>
<gene>
    <name evidence="9" type="ORF">HFV08_12765</name>
</gene>
<keyword evidence="2 7" id="KW-0812">Transmembrane</keyword>
<evidence type="ECO:0000256" key="4">
    <source>
        <dbReference type="ARBA" id="ARBA00023136"/>
    </source>
</evidence>
<keyword evidence="3 7" id="KW-1133">Transmembrane helix</keyword>
<dbReference type="InterPro" id="IPR036259">
    <property type="entry name" value="MFS_trans_sf"/>
</dbReference>